<dbReference type="CDD" id="cd00303">
    <property type="entry name" value="retropepsin_like"/>
    <property type="match status" value="2"/>
</dbReference>
<dbReference type="GO" id="GO:0004519">
    <property type="term" value="F:endonuclease activity"/>
    <property type="evidence" value="ECO:0007669"/>
    <property type="project" value="UniProtKB-KW"/>
</dbReference>
<dbReference type="PANTHER" id="PTHR35046">
    <property type="entry name" value="ZINC KNUCKLE (CCHC-TYPE) FAMILY PROTEIN"/>
    <property type="match status" value="1"/>
</dbReference>
<keyword evidence="8" id="KW-0378">Hydrolase</keyword>
<dbReference type="CDD" id="cd09274">
    <property type="entry name" value="RNase_HI_RT_Ty3"/>
    <property type="match status" value="2"/>
</dbReference>
<feature type="domain" description="Reverse transcriptase" evidence="14">
    <location>
        <begin position="2067"/>
        <end position="2246"/>
    </location>
</feature>
<evidence type="ECO:0000256" key="11">
    <source>
        <dbReference type="PROSITE-ProRule" id="PRU00047"/>
    </source>
</evidence>
<evidence type="ECO:0000256" key="9">
    <source>
        <dbReference type="ARBA" id="ARBA00022918"/>
    </source>
</evidence>
<feature type="compositionally biased region" description="Low complexity" evidence="12">
    <location>
        <begin position="182"/>
        <end position="202"/>
    </location>
</feature>
<dbReference type="Gene3D" id="3.30.420.10">
    <property type="entry name" value="Ribonuclease H-like superfamily/Ribonuclease H"/>
    <property type="match status" value="2"/>
</dbReference>
<evidence type="ECO:0000259" key="13">
    <source>
        <dbReference type="PROSITE" id="PS50158"/>
    </source>
</evidence>
<dbReference type="GO" id="GO:0003964">
    <property type="term" value="F:RNA-directed DNA polymerase activity"/>
    <property type="evidence" value="ECO:0007669"/>
    <property type="project" value="UniProtKB-KW"/>
</dbReference>
<dbReference type="InterPro" id="IPR056924">
    <property type="entry name" value="SH3_Tf2-1"/>
</dbReference>
<dbReference type="FunFam" id="3.30.70.270:FF:000020">
    <property type="entry name" value="Transposon Tf2-6 polyprotein-like Protein"/>
    <property type="match status" value="2"/>
</dbReference>
<dbReference type="EMBL" id="JAUUTY010000003">
    <property type="protein sequence ID" value="KAK1664901.1"/>
    <property type="molecule type" value="Genomic_DNA"/>
</dbReference>
<feature type="domain" description="Integrase catalytic" evidence="15">
    <location>
        <begin position="2544"/>
        <end position="2704"/>
    </location>
</feature>
<dbReference type="InterPro" id="IPR043502">
    <property type="entry name" value="DNA/RNA_pol_sf"/>
</dbReference>
<dbReference type="InterPro" id="IPR041588">
    <property type="entry name" value="Integrase_H2C2"/>
</dbReference>
<feature type="compositionally biased region" description="Basic and acidic residues" evidence="12">
    <location>
        <begin position="410"/>
        <end position="431"/>
    </location>
</feature>
<dbReference type="SUPFAM" id="SSF56672">
    <property type="entry name" value="DNA/RNA polymerases"/>
    <property type="match status" value="2"/>
</dbReference>
<keyword evidence="2" id="KW-0645">Protease</keyword>
<keyword evidence="5" id="KW-0540">Nuclease</keyword>
<dbReference type="CDD" id="cd01647">
    <property type="entry name" value="RT_LTR"/>
    <property type="match status" value="2"/>
</dbReference>
<dbReference type="Gene3D" id="2.40.70.10">
    <property type="entry name" value="Acid Proteases"/>
    <property type="match status" value="1"/>
</dbReference>
<keyword evidence="3" id="KW-0808">Transferase</keyword>
<accession>A0AAD8WK26</accession>
<dbReference type="Pfam" id="PF00098">
    <property type="entry name" value="zf-CCHC"/>
    <property type="match status" value="1"/>
</dbReference>
<feature type="region of interest" description="Disordered" evidence="12">
    <location>
        <begin position="2827"/>
        <end position="2852"/>
    </location>
</feature>
<dbReference type="PROSITE" id="PS50158">
    <property type="entry name" value="ZF_CCHC"/>
    <property type="match status" value="2"/>
</dbReference>
<name>A0AAD8WK26_LOLMU</name>
<proteinExistence type="predicted"/>
<feature type="compositionally biased region" description="Low complexity" evidence="12">
    <location>
        <begin position="210"/>
        <end position="221"/>
    </location>
</feature>
<evidence type="ECO:0000256" key="4">
    <source>
        <dbReference type="ARBA" id="ARBA00022695"/>
    </source>
</evidence>
<evidence type="ECO:0000256" key="10">
    <source>
        <dbReference type="ARBA" id="ARBA00023125"/>
    </source>
</evidence>
<evidence type="ECO:0000256" key="12">
    <source>
        <dbReference type="SAM" id="MobiDB-lite"/>
    </source>
</evidence>
<feature type="region of interest" description="Disordered" evidence="12">
    <location>
        <begin position="1424"/>
        <end position="1449"/>
    </location>
</feature>
<protein>
    <recommendedName>
        <fullName evidence="1">RNA-directed DNA polymerase</fullName>
        <ecNumber evidence="1">2.7.7.49</ecNumber>
    </recommendedName>
</protein>
<dbReference type="Pfam" id="PF03732">
    <property type="entry name" value="Retrotrans_gag"/>
    <property type="match status" value="2"/>
</dbReference>
<dbReference type="EC" id="2.7.7.49" evidence="1"/>
<evidence type="ECO:0000256" key="7">
    <source>
        <dbReference type="ARBA" id="ARBA00022759"/>
    </source>
</evidence>
<dbReference type="InterPro" id="IPR000477">
    <property type="entry name" value="RT_dom"/>
</dbReference>
<evidence type="ECO:0000256" key="6">
    <source>
        <dbReference type="ARBA" id="ARBA00022750"/>
    </source>
</evidence>
<evidence type="ECO:0000259" key="14">
    <source>
        <dbReference type="PROSITE" id="PS50878"/>
    </source>
</evidence>
<dbReference type="GO" id="GO:0015074">
    <property type="term" value="P:DNA integration"/>
    <property type="evidence" value="ECO:0007669"/>
    <property type="project" value="InterPro"/>
</dbReference>
<keyword evidence="9" id="KW-0695">RNA-directed DNA polymerase</keyword>
<dbReference type="Gene3D" id="3.30.70.270">
    <property type="match status" value="4"/>
</dbReference>
<evidence type="ECO:0000256" key="5">
    <source>
        <dbReference type="ARBA" id="ARBA00022722"/>
    </source>
</evidence>
<dbReference type="InterPro" id="IPR041373">
    <property type="entry name" value="RT_RNaseH"/>
</dbReference>
<feature type="compositionally biased region" description="Basic and acidic residues" evidence="12">
    <location>
        <begin position="2916"/>
        <end position="2936"/>
    </location>
</feature>
<dbReference type="Pfam" id="PF17921">
    <property type="entry name" value="Integrase_H2C2"/>
    <property type="match status" value="2"/>
</dbReference>
<dbReference type="FunFam" id="3.30.420.10:FF:000032">
    <property type="entry name" value="Retrovirus-related Pol polyprotein from transposon 297-like Protein"/>
    <property type="match status" value="2"/>
</dbReference>
<dbReference type="InterPro" id="IPR043128">
    <property type="entry name" value="Rev_trsase/Diguanyl_cyclase"/>
</dbReference>
<evidence type="ECO:0000256" key="8">
    <source>
        <dbReference type="ARBA" id="ARBA00022801"/>
    </source>
</evidence>
<feature type="domain" description="Integrase catalytic" evidence="15">
    <location>
        <begin position="1010"/>
        <end position="1170"/>
    </location>
</feature>
<organism evidence="16 17">
    <name type="scientific">Lolium multiflorum</name>
    <name type="common">Italian ryegrass</name>
    <name type="synonym">Lolium perenne subsp. multiflorum</name>
    <dbReference type="NCBI Taxonomy" id="4521"/>
    <lineage>
        <taxon>Eukaryota</taxon>
        <taxon>Viridiplantae</taxon>
        <taxon>Streptophyta</taxon>
        <taxon>Embryophyta</taxon>
        <taxon>Tracheophyta</taxon>
        <taxon>Spermatophyta</taxon>
        <taxon>Magnoliopsida</taxon>
        <taxon>Liliopsida</taxon>
        <taxon>Poales</taxon>
        <taxon>Poaceae</taxon>
        <taxon>BOP clade</taxon>
        <taxon>Pooideae</taxon>
        <taxon>Poodae</taxon>
        <taxon>Poeae</taxon>
        <taxon>Poeae Chloroplast Group 2 (Poeae type)</taxon>
        <taxon>Loliodinae</taxon>
        <taxon>Loliinae</taxon>
        <taxon>Lolium</taxon>
    </lineage>
</organism>
<evidence type="ECO:0000256" key="2">
    <source>
        <dbReference type="ARBA" id="ARBA00022670"/>
    </source>
</evidence>
<dbReference type="SMART" id="SM00343">
    <property type="entry name" value="ZnF_C2HC"/>
    <property type="match status" value="2"/>
</dbReference>
<dbReference type="InterPro" id="IPR001584">
    <property type="entry name" value="Integrase_cat-core"/>
</dbReference>
<keyword evidence="10" id="KW-0238">DNA-binding</keyword>
<feature type="region of interest" description="Disordered" evidence="12">
    <location>
        <begin position="404"/>
        <end position="431"/>
    </location>
</feature>
<keyword evidence="7" id="KW-0255">Endonuclease</keyword>
<dbReference type="SUPFAM" id="SSF53098">
    <property type="entry name" value="Ribonuclease H-like"/>
    <property type="match status" value="2"/>
</dbReference>
<feature type="region of interest" description="Disordered" evidence="12">
    <location>
        <begin position="181"/>
        <end position="223"/>
    </location>
</feature>
<evidence type="ECO:0000256" key="3">
    <source>
        <dbReference type="ARBA" id="ARBA00022679"/>
    </source>
</evidence>
<feature type="region of interest" description="Disordered" evidence="12">
    <location>
        <begin position="2916"/>
        <end position="2963"/>
    </location>
</feature>
<feature type="domain" description="CCHC-type" evidence="13">
    <location>
        <begin position="228"/>
        <end position="243"/>
    </location>
</feature>
<keyword evidence="11" id="KW-0863">Zinc-finger</keyword>
<keyword evidence="6" id="KW-0064">Aspartyl protease</keyword>
<dbReference type="InterPro" id="IPR005162">
    <property type="entry name" value="Retrotrans_gag_dom"/>
</dbReference>
<dbReference type="InterPro" id="IPR041577">
    <property type="entry name" value="RT_RNaseH_2"/>
</dbReference>
<dbReference type="FunFam" id="3.10.10.10:FF:000007">
    <property type="entry name" value="Retrovirus-related Pol polyprotein from transposon 17.6-like Protein"/>
    <property type="match status" value="1"/>
</dbReference>
<dbReference type="Proteomes" id="UP001231189">
    <property type="component" value="Unassembled WGS sequence"/>
</dbReference>
<dbReference type="InterPro" id="IPR012337">
    <property type="entry name" value="RNaseH-like_sf"/>
</dbReference>
<evidence type="ECO:0000259" key="15">
    <source>
        <dbReference type="PROSITE" id="PS50994"/>
    </source>
</evidence>
<dbReference type="PROSITE" id="PS50878">
    <property type="entry name" value="RT_POL"/>
    <property type="match status" value="2"/>
</dbReference>
<dbReference type="Pfam" id="PF00078">
    <property type="entry name" value="RVT_1"/>
    <property type="match status" value="2"/>
</dbReference>
<dbReference type="PANTHER" id="PTHR35046:SF9">
    <property type="entry name" value="RNA-DIRECTED DNA POLYMERASE"/>
    <property type="match status" value="1"/>
</dbReference>
<dbReference type="GO" id="GO:0003677">
    <property type="term" value="F:DNA binding"/>
    <property type="evidence" value="ECO:0007669"/>
    <property type="project" value="UniProtKB-KW"/>
</dbReference>
<dbReference type="InterPro" id="IPR036397">
    <property type="entry name" value="RNaseH_sf"/>
</dbReference>
<dbReference type="Pfam" id="PF17919">
    <property type="entry name" value="RT_RNaseH_2"/>
    <property type="match status" value="1"/>
</dbReference>
<feature type="region of interest" description="Disordered" evidence="12">
    <location>
        <begin position="1746"/>
        <end position="1766"/>
    </location>
</feature>
<dbReference type="SUPFAM" id="SSF57756">
    <property type="entry name" value="Retrovirus zinc finger-like domains"/>
    <property type="match status" value="1"/>
</dbReference>
<dbReference type="GO" id="GO:0004190">
    <property type="term" value="F:aspartic-type endopeptidase activity"/>
    <property type="evidence" value="ECO:0007669"/>
    <property type="project" value="UniProtKB-KW"/>
</dbReference>
<dbReference type="GO" id="GO:0008270">
    <property type="term" value="F:zinc ion binding"/>
    <property type="evidence" value="ECO:0007669"/>
    <property type="project" value="UniProtKB-KW"/>
</dbReference>
<dbReference type="Pfam" id="PF24626">
    <property type="entry name" value="SH3_Tf2-1"/>
    <property type="match status" value="2"/>
</dbReference>
<feature type="domain" description="Reverse transcriptase" evidence="14">
    <location>
        <begin position="492"/>
        <end position="671"/>
    </location>
</feature>
<evidence type="ECO:0000256" key="1">
    <source>
        <dbReference type="ARBA" id="ARBA00012493"/>
    </source>
</evidence>
<reference evidence="16" key="1">
    <citation type="submission" date="2023-07" db="EMBL/GenBank/DDBJ databases">
        <title>A chromosome-level genome assembly of Lolium multiflorum.</title>
        <authorList>
            <person name="Chen Y."/>
            <person name="Copetti D."/>
            <person name="Kolliker R."/>
            <person name="Studer B."/>
        </authorList>
    </citation>
    <scope>NUCLEOTIDE SEQUENCE</scope>
    <source>
        <strain evidence="16">02402/16</strain>
        <tissue evidence="16">Leaf</tissue>
    </source>
</reference>
<keyword evidence="11" id="KW-0862">Zinc</keyword>
<keyword evidence="17" id="KW-1185">Reference proteome</keyword>
<evidence type="ECO:0000313" key="17">
    <source>
        <dbReference type="Proteomes" id="UP001231189"/>
    </source>
</evidence>
<dbReference type="InterPro" id="IPR001878">
    <property type="entry name" value="Znf_CCHC"/>
</dbReference>
<evidence type="ECO:0000313" key="16">
    <source>
        <dbReference type="EMBL" id="KAK1664901.1"/>
    </source>
</evidence>
<dbReference type="FunFam" id="1.10.340.70:FF:000001">
    <property type="entry name" value="Retrovirus-related Pol polyprotein from transposon gypsy-like Protein"/>
    <property type="match status" value="2"/>
</dbReference>
<gene>
    <name evidence="16" type="ORF">QYE76_053060</name>
</gene>
<comment type="caution">
    <text evidence="16">The sequence shown here is derived from an EMBL/GenBank/DDBJ whole genome shotgun (WGS) entry which is preliminary data.</text>
</comment>
<dbReference type="Gene3D" id="3.10.10.10">
    <property type="entry name" value="HIV Type 1 Reverse Transcriptase, subunit A, domain 1"/>
    <property type="match status" value="2"/>
</dbReference>
<dbReference type="Pfam" id="PF17917">
    <property type="entry name" value="RT_RNaseH"/>
    <property type="match status" value="1"/>
</dbReference>
<keyword evidence="4" id="KW-0548">Nucleotidyltransferase</keyword>
<keyword evidence="11" id="KW-0479">Metal-binding</keyword>
<dbReference type="Gene3D" id="4.10.60.10">
    <property type="entry name" value="Zinc finger, CCHC-type"/>
    <property type="match status" value="1"/>
</dbReference>
<dbReference type="InterPro" id="IPR021109">
    <property type="entry name" value="Peptidase_aspartic_dom_sf"/>
</dbReference>
<dbReference type="PROSITE" id="PS50994">
    <property type="entry name" value="INTEGRASE"/>
    <property type="match status" value="2"/>
</dbReference>
<sequence>MPKFKGEDDAEAYLSWALKVDKIFRIHNYSGAKKVAMASLEFEDYANTWWEQVVTLREEKGEPPIDTWEEMKEEMQARFVPTHYTTDLFNKLQKLKQGTKTVEEFFKEMELTMMRANIQESENQTIARFFNGLNYPIKRIVEFQQYANMVELVHQASKAERQVNEDIKYSKSKQYFASKLATPTPTTSVKPSVSSTTSKQPTIQSRMKQTVTSTASSKASTGPSNVTCFKCGTQGHKSFECKNTKVMITMENGDIETLSEGEYEALVQAAVANEEDYDEESGEDPLLCIHDPSPSLVVTRLNLTLRKHPHPYHVQWLSDKGNVKIQHTVTVNFKIGPYEDTIECDVVPMTVCHMLLGRPWQFDKKAIHDGYSNAYTFTVKDKKFELRPMTPSQIIADNAKALARAQQHNHHSELRGEGATHQKESERHKPYMSERKSFQDVFPDELPHGLPTLRGIEHRIDLIPGAPLPNRAAYRTNPEDTKEIQRQIQDLLAKGYVRESLSPCAVPVILVPKPDETQRMCMDCRPINAITVRYRHPIPRLDDMLDELSGATIFSKIDLRSGYHQIRMAIGDEWKTAFKTKLGLYEWLVMSFGLSNAPSTFICLMNHILRPLIGKSVVVYFDDILIYSKNLEDHVQHVREVLCILRHEKLYANLPKCTFAQNKLVFLGFVVSANGIEVDSSKVDAIHNWPTPTTVGQVRSFHGLAGFYRRFVKDFSTIACPLNELTKKNVPFVWGKAQQNAFDELKKRLTEAPLLVLPNFAKTFEIECDASGLGIGGVLMQDGKPVAYYSEKLDGARLNYPIYDKELYALVRVLEVWQHYLWPKEFVIHSDHESLKYLKSQTNLNKRHAKWVEFIESFPYVIKYKKGKENVVADALSRKNTLLLTRLEFHILGLEEIKELYPSDSFFGPIFAKCSVDRGIDDFYLHDGYLFKANKVCIPESSLRKLLLQESHGGGLMGHFGREKTYAMLSTHYYWPRMYRDVERLCRRCTTCLQAKSTSNPYGLYTPLPIPYAPWSDISMDFVLGLPRTKHGHDSIFVVVDRFSKMAHFIPCHKSDDASHIASLFFREVVRLHGIPASIVSDRDVKFMSYLWKSLMAKFGVKLLFSSSSHPQTDGQTEVVNRSLSTLLRTLVKKNLKSWEECLPHAEFAYNRAKHSTTSRSPFMIVYGFDPPTALDILPLPLHERTNMDFDKRTTAMKKLHEDTRATIQEHVLRQATRLNAKKKERVFEEGDLPRGDGPFKVLKRINNNAYVIDIPTSKYLVSNTFNISDLSPYHGDEEEQESRTTLSQGGEMMYVEHQDPGEDDTPWSREGEEPLDMEIDEDIPTSLLPPSLPIEDEPAVKLKSDEVRIGPITRARAKLLKQQVNLFLNDTLIDENFILPKSYYLCIIRYQEETSIARGVEEQLDVKMDVKLDKELDMKISHGRAREEREECARGEEEASPKKPDDTPVTWREYEALRDHLTRELRVTTETFDTEIQGVNLKVDEATTAINTVQTSMTTLQASMNTLTQAVQDIRTMVQQQPQHPFDEDGSVNGDNADAAAAQGMGRGVGRGLPRGVNRGFVEIGARRVPLQQDDGLGKPKFSIPRFEGGTDVEEYLTWELKIERLWRLHPDYTEDKKIKLASSEFDGYALRWWDALVQNREEDGELAIVTWRTMKAAMRARFVPTNYLRSVFDKLTQLKQGVLTVDAYYMEMEMLMQRARVPSGTSSSMSTARNRDMLCHTCGGKGHFKKDCPNRKVMIINEDNEYETGDDADPDAPEDDDYDSDSFDAYPSEAQTIVVSQRVLNVQPSASTQRCNLFQTKALVGPDKACKVIIDGGSCRNLASKELCAKLKLKYLPHPHPYYIQWLSNNGEMKVSHMVRVDFEIGPYKDSIDFDVVPMTVCHLLLGRPWLYDRSVQHNGRANTYHLEFKGKKINLQPMSPQQIVNESRQKIEVNLEDASIDRRENCNTVSDITKSERVHSLVSLATKEDMREFSEDPTAMPLVLLYRGTVLVSNDMTPLPLGVSNVLQEFGDVFPEEVPAGLPPLRGIEHQIDLIPGASLPNRAPYRTNPEETKEIQKQVQALLDKGYIRISLSPCAVPVILVPKKDGTWRMCVDCRAINNITIRYRHPIPRLEDMLDELSGAAVFSKIDLRSGYHQIRMKEGDEWKTAFKTKFGLYEWLVMPFGLTNAPSTFMRLMNHVLREFIGKFVVVYFDDILIYSRNESDHTIHIRHVLQVLRDNQLYGNLEKCTFCKDKVIFLGYVVSQHGVEVDESKIEAIQNWPTPMNVSQVRSFHGLAGFYRRFVPNFSTIAAPLNDLTKKGVVFEWGAAQDHAFDELKRLLTFNKQFEIECDASGIGIGGVLMQEGRPIAYFSEKLSGAKLNYPIYDKELYALIRVLERLAKWVEFIESFPYIIKHKKGKDNIVADALSRKNMLLTQLDVKIPGLEILCDLYATDHDFAEPYRLCALGKAWEKYHIHDGFLFRANKLCVPESSVRLLLLQESHAGGLMGHFGREKTLLMLADHFYWPKMRRDVDRYVKRCITCNKSKSKLKPHGLYTPLPAPTTPWEDISMDFVLGLPRTKRGHDSIFVVVDRFSKMSHFIACHKSDDASHIANLFFREIVRLHGVPKTIVSDRDVKFMSYFWKTLWRKLGTKLLFSTTCHPQTDGQTEVVNRTLSQLLRSMIKKNLKEWEECLPHVEFAYNRAVHSTTELCPFEVVYGFKPITPLDLLPLPIHERVNMEASKRADFVKKIHVKTKELIEKKGKSNAARKNKKRKEMLFKPGDLVWVHFRKDRFPTLRKSKLKPRGAGPYKVLAKINDNAYSIDLPEDEFGVSNSFNVADLTPYDGEDLGASGSTPFEGGGDDEDIPTSLLPPSLPIEDEPAVKLKSDEVRIGPITRARAKLLKQQVSRGDEHRTRREQLDVKMDVKLDKELDMKISHGRAREEREECARGEEEASPVQRPVRPASTPDCPVAAPGRPGP</sequence>
<dbReference type="InterPro" id="IPR036875">
    <property type="entry name" value="Znf_CCHC_sf"/>
</dbReference>
<dbReference type="GO" id="GO:0006508">
    <property type="term" value="P:proteolysis"/>
    <property type="evidence" value="ECO:0007669"/>
    <property type="project" value="UniProtKB-KW"/>
</dbReference>
<dbReference type="Gene3D" id="1.10.340.70">
    <property type="match status" value="2"/>
</dbReference>
<feature type="domain" description="CCHC-type" evidence="13">
    <location>
        <begin position="1721"/>
        <end position="1736"/>
    </location>
</feature>